<dbReference type="AlphaFoldDB" id="A0A085NUK1"/>
<dbReference type="EMBL" id="KL367474">
    <property type="protein sequence ID" value="KFD73147.1"/>
    <property type="molecule type" value="Genomic_DNA"/>
</dbReference>
<reference evidence="2" key="1">
    <citation type="journal article" date="2014" name="Nat. Genet.">
        <title>Genome and transcriptome of the porcine whipworm Trichuris suis.</title>
        <authorList>
            <person name="Jex A.R."/>
            <person name="Nejsum P."/>
            <person name="Schwarz E.M."/>
            <person name="Hu L."/>
            <person name="Young N.D."/>
            <person name="Hall R.S."/>
            <person name="Korhonen P.K."/>
            <person name="Liao S."/>
            <person name="Thamsborg S."/>
            <person name="Xia J."/>
            <person name="Xu P."/>
            <person name="Wang S."/>
            <person name="Scheerlinck J.P."/>
            <person name="Hofmann A."/>
            <person name="Sternberg P.W."/>
            <person name="Wang J."/>
            <person name="Gasser R.B."/>
        </authorList>
    </citation>
    <scope>NUCLEOTIDE SEQUENCE [LARGE SCALE GENOMIC DNA]</scope>
    <source>
        <strain evidence="2">DCEP-RM93F</strain>
    </source>
</reference>
<proteinExistence type="predicted"/>
<name>A0A085NUK1_9BILA</name>
<feature type="region of interest" description="Disordered" evidence="1">
    <location>
        <begin position="1"/>
        <end position="24"/>
    </location>
</feature>
<protein>
    <submittedName>
        <fullName evidence="2">Uncharacterized protein</fullName>
    </submittedName>
</protein>
<sequence length="104" mass="11724">MHAGLNQRRRSQNPEGRNPERTLTVRDFVPRDFVIRDFDMHRTRGRLSIDDSLTSSWRSSLSGGGQNPESRNPDSPFMAASNRSCSFSLLTNRQGVISLKSSSQ</sequence>
<evidence type="ECO:0000313" key="2">
    <source>
        <dbReference type="EMBL" id="KFD73147.1"/>
    </source>
</evidence>
<evidence type="ECO:0000256" key="1">
    <source>
        <dbReference type="SAM" id="MobiDB-lite"/>
    </source>
</evidence>
<dbReference type="Proteomes" id="UP000030758">
    <property type="component" value="Unassembled WGS sequence"/>
</dbReference>
<gene>
    <name evidence="2" type="ORF">M514_04840</name>
</gene>
<accession>A0A085NUK1</accession>
<organism evidence="2">
    <name type="scientific">Trichuris suis</name>
    <name type="common">pig whipworm</name>
    <dbReference type="NCBI Taxonomy" id="68888"/>
    <lineage>
        <taxon>Eukaryota</taxon>
        <taxon>Metazoa</taxon>
        <taxon>Ecdysozoa</taxon>
        <taxon>Nematoda</taxon>
        <taxon>Enoplea</taxon>
        <taxon>Dorylaimia</taxon>
        <taxon>Trichinellida</taxon>
        <taxon>Trichuridae</taxon>
        <taxon>Trichuris</taxon>
    </lineage>
</organism>
<feature type="region of interest" description="Disordered" evidence="1">
    <location>
        <begin position="54"/>
        <end position="79"/>
    </location>
</feature>